<dbReference type="InterPro" id="IPR045929">
    <property type="entry name" value="DUF6348"/>
</dbReference>
<evidence type="ECO:0000313" key="1">
    <source>
        <dbReference type="EMBL" id="SDX05089.1"/>
    </source>
</evidence>
<dbReference type="GeneID" id="85017118"/>
<keyword evidence="2" id="KW-1185">Reference proteome</keyword>
<dbReference type="EMBL" id="FNND01000007">
    <property type="protein sequence ID" value="SDX05089.1"/>
    <property type="molecule type" value="Genomic_DNA"/>
</dbReference>
<dbReference type="Proteomes" id="UP000182771">
    <property type="component" value="Unassembled WGS sequence"/>
</dbReference>
<organism evidence="1 2">
    <name type="scientific">Capnocytophaga granulosa</name>
    <dbReference type="NCBI Taxonomy" id="45242"/>
    <lineage>
        <taxon>Bacteria</taxon>
        <taxon>Pseudomonadati</taxon>
        <taxon>Bacteroidota</taxon>
        <taxon>Flavobacteriia</taxon>
        <taxon>Flavobacteriales</taxon>
        <taxon>Flavobacteriaceae</taxon>
        <taxon>Capnocytophaga</taxon>
    </lineage>
</organism>
<reference evidence="1 2" key="1">
    <citation type="submission" date="2016-10" db="EMBL/GenBank/DDBJ databases">
        <authorList>
            <person name="Varghese N."/>
            <person name="Submissions S."/>
        </authorList>
    </citation>
    <scope>NUCLEOTIDE SEQUENCE [LARGE SCALE GENOMIC DNA]</scope>
    <source>
        <strain evidence="1 2">DSM 11449</strain>
    </source>
</reference>
<dbReference type="RefSeq" id="WP_016421031.1">
    <property type="nucleotide sequence ID" value="NZ_FNND01000007.1"/>
</dbReference>
<protein>
    <submittedName>
        <fullName evidence="1">Uncharacterized protein</fullName>
    </submittedName>
</protein>
<gene>
    <name evidence="1" type="ORF">SAMN05444420_10761</name>
</gene>
<proteinExistence type="predicted"/>
<accession>A0A1H2YKM4</accession>
<dbReference type="AlphaFoldDB" id="A0A1H2YKM4"/>
<dbReference type="OrthoDB" id="640499at2"/>
<sequence length="228" mass="26383">MRLTTHIEEQILEQLSQKIIEQGYKADPDIPARTIWMGEKMRIELEVIPTPEMDESLIELHIGTYLEDGYFPQGIVDNIAGFGDTEQEKVLSLIENYLSTTFQTIIDSLSGYHNKNCDIYLGDIHWHTTLGNQYLLGKWQTPPAKRDFYDLLVDLLPQYFTTEVRVQSLKCYVARVGEDCVVECLLNNELWDEGAERLREYAQTWSQGESFLAVKQLLVFRQCEGVHD</sequence>
<comment type="caution">
    <text evidence="1">The sequence shown here is derived from an EMBL/GenBank/DDBJ whole genome shotgun (WGS) entry which is preliminary data.</text>
</comment>
<dbReference type="Pfam" id="PF19875">
    <property type="entry name" value="DUF6348"/>
    <property type="match status" value="1"/>
</dbReference>
<name>A0A1H2YKM4_9FLAO</name>
<evidence type="ECO:0000313" key="2">
    <source>
        <dbReference type="Proteomes" id="UP000182771"/>
    </source>
</evidence>